<gene>
    <name evidence="16" type="ORF">GIB67_038812</name>
</gene>
<keyword evidence="8 14" id="KW-0040">ANK repeat</keyword>
<evidence type="ECO:0000256" key="12">
    <source>
        <dbReference type="ARBA" id="ARBA00023163"/>
    </source>
</evidence>
<evidence type="ECO:0000256" key="10">
    <source>
        <dbReference type="ARBA" id="ARBA00023125"/>
    </source>
</evidence>
<dbReference type="InterPro" id="IPR002110">
    <property type="entry name" value="Ankyrin_rpt"/>
</dbReference>
<evidence type="ECO:0000256" key="11">
    <source>
        <dbReference type="ARBA" id="ARBA00023159"/>
    </source>
</evidence>
<dbReference type="Gene3D" id="1.20.5.190">
    <property type="match status" value="1"/>
</dbReference>
<dbReference type="FunFam" id="1.20.5.190:FF:000003">
    <property type="entry name" value="Calmodulin-binding transcription activator 2"/>
    <property type="match status" value="1"/>
</dbReference>
<dbReference type="Gene3D" id="2.60.40.10">
    <property type="entry name" value="Immunoglobulins"/>
    <property type="match status" value="1"/>
</dbReference>
<dbReference type="InterPro" id="IPR013783">
    <property type="entry name" value="Ig-like_fold"/>
</dbReference>
<keyword evidence="4" id="KW-0677">Repeat</keyword>
<dbReference type="Proteomes" id="UP000541444">
    <property type="component" value="Unassembled WGS sequence"/>
</dbReference>
<comment type="caution">
    <text evidence="16">The sequence shown here is derived from an EMBL/GenBank/DDBJ whole genome shotgun (WGS) entry which is preliminary data.</text>
</comment>
<feature type="repeat" description="ANK" evidence="14">
    <location>
        <begin position="583"/>
        <end position="615"/>
    </location>
</feature>
<evidence type="ECO:0000256" key="13">
    <source>
        <dbReference type="ARBA" id="ARBA00023242"/>
    </source>
</evidence>
<evidence type="ECO:0000256" key="8">
    <source>
        <dbReference type="ARBA" id="ARBA00023043"/>
    </source>
</evidence>
<keyword evidence="3" id="KW-0597">Phosphoprotein</keyword>
<dbReference type="InterPro" id="IPR036770">
    <property type="entry name" value="Ankyrin_rpt-contain_sf"/>
</dbReference>
<dbReference type="Pfam" id="PF12796">
    <property type="entry name" value="Ank_2"/>
    <property type="match status" value="1"/>
</dbReference>
<dbReference type="EMBL" id="JACGCM010001845">
    <property type="protein sequence ID" value="KAF6148457.1"/>
    <property type="molecule type" value="Genomic_DNA"/>
</dbReference>
<comment type="similarity">
    <text evidence="2">Belongs to the CAMTA family.</text>
</comment>
<dbReference type="InterPro" id="IPR005559">
    <property type="entry name" value="CG-1_dom"/>
</dbReference>
<dbReference type="Pfam" id="PF01833">
    <property type="entry name" value="TIG"/>
    <property type="match status" value="1"/>
</dbReference>
<dbReference type="SUPFAM" id="SSF48403">
    <property type="entry name" value="Ankyrin repeat"/>
    <property type="match status" value="1"/>
</dbReference>
<feature type="domain" description="CG-1" evidence="15">
    <location>
        <begin position="8"/>
        <end position="134"/>
    </location>
</feature>
<dbReference type="InterPro" id="IPR027417">
    <property type="entry name" value="P-loop_NTPase"/>
</dbReference>
<dbReference type="AlphaFoldDB" id="A0A7J7M0T2"/>
<sequence length="920" mass="103748">MQSQEFNINDLVQEAQVRWLKPAEVLFILQNHESHQLTEAPPQKPSSGSMFLFNKRVLRFFRKDGHDWRKKKDGKTVGEAHERLKVGYVEALNCYYAHGEQNPNFQRRCYWILDPAHEHIVLVHYREITEGNPGTKSTSYRSPGSFSTLSQSPTLCTVQNPASNSAVSEFYEPYRSSFSPGSMEVSSKLMVGNNGIEYSDEYRSEICSSSPEMEVNQALRKLKEQLSLNDDDVAEVFPYFGEKENSVEVLDSERRPTQEILAGPEQLKNWYSQFVYPSPNSTTDFLYPTTENSCASSSSMSLLHEVDNFGVSTHSSGFSVSEAKPDYYSTWLDQKTQVSNPLGAVSNLTLGQKQRFTIREVSPEWGYATEHTKVIIIGSFLCNPSECTWSCMFGDIEVPVHIIQEGILSCRAPPNVLGNVTICITSSNRVSCSEVREFEYRDKSKSYAPCSMQQRDGTKSTDELLLLVRFVQILMFDQKLHREDFVDMLRVTKVDEDPLGHMIETLLDGSETTYSTIDQILQVLLKDKLQQWLSSKYQGGAVQSCYLSKKEQGIIHLAAGLGFEWALNPVLNCGVSINFRDINGWTALHWAARFGREKMVAAFIAGGASAAAVTDPTALDPAGKTPASVAADYGYGGLAGYLSEVALTSHLSSLTIEESEISKGFAAVEPERTVESISREGFYSTEDQLSLKDSLAAVRNATQAAARIQSAFRAHSFRRRQEEEAGVCNYDEYAISQDEINGISAASKLVFRGHRDHKFDKEALSIQKKYRGWKERKDFLTLRQKVVRIQAHVRGHQVRKKYGVILWAVNILDKVVLRWRRRGAGLRGYRPESESIDEREDEDILKVFRKQNVEVAIEGAVSQVLSMVESPEARMQYRRMLESYRQAKAELICNTSEAALISRGGSDSMENDNNVYFQFQ</sequence>
<evidence type="ECO:0000256" key="3">
    <source>
        <dbReference type="ARBA" id="ARBA00022553"/>
    </source>
</evidence>
<dbReference type="PANTHER" id="PTHR23335">
    <property type="entry name" value="CALMODULIN-BINDING TRANSCRIPTION ACTIVATOR CAMTA"/>
    <property type="match status" value="1"/>
</dbReference>
<evidence type="ECO:0000256" key="7">
    <source>
        <dbReference type="ARBA" id="ARBA00023015"/>
    </source>
</evidence>
<dbReference type="Gene3D" id="1.25.40.20">
    <property type="entry name" value="Ankyrin repeat-containing domain"/>
    <property type="match status" value="1"/>
</dbReference>
<dbReference type="GO" id="GO:0005634">
    <property type="term" value="C:nucleus"/>
    <property type="evidence" value="ECO:0007669"/>
    <property type="project" value="UniProtKB-SubCell"/>
</dbReference>
<reference evidence="16 17" key="1">
    <citation type="journal article" date="2020" name="IScience">
        <title>Genome Sequencing of the Endangered Kingdonia uniflora (Circaeasteraceae, Ranunculales) Reveals Potential Mechanisms of Evolutionary Specialization.</title>
        <authorList>
            <person name="Sun Y."/>
            <person name="Deng T."/>
            <person name="Zhang A."/>
            <person name="Moore M.J."/>
            <person name="Landis J.B."/>
            <person name="Lin N."/>
            <person name="Zhang H."/>
            <person name="Zhang X."/>
            <person name="Huang J."/>
            <person name="Zhang X."/>
            <person name="Sun H."/>
            <person name="Wang H."/>
        </authorList>
    </citation>
    <scope>NUCLEOTIDE SEQUENCE [LARGE SCALE GENOMIC DNA]</scope>
    <source>
        <strain evidence="16">TB1705</strain>
        <tissue evidence="16">Leaf</tissue>
    </source>
</reference>
<proteinExistence type="inferred from homology"/>
<accession>A0A7J7M0T2</accession>
<keyword evidence="7" id="KW-0805">Transcription regulation</keyword>
<organism evidence="16 17">
    <name type="scientific">Kingdonia uniflora</name>
    <dbReference type="NCBI Taxonomy" id="39325"/>
    <lineage>
        <taxon>Eukaryota</taxon>
        <taxon>Viridiplantae</taxon>
        <taxon>Streptophyta</taxon>
        <taxon>Embryophyta</taxon>
        <taxon>Tracheophyta</taxon>
        <taxon>Spermatophyta</taxon>
        <taxon>Magnoliopsida</taxon>
        <taxon>Ranunculales</taxon>
        <taxon>Circaeasteraceae</taxon>
        <taxon>Kingdonia</taxon>
    </lineage>
</organism>
<protein>
    <recommendedName>
        <fullName evidence="15">CG-1 domain-containing protein</fullName>
    </recommendedName>
</protein>
<dbReference type="SMART" id="SM01076">
    <property type="entry name" value="CG-1"/>
    <property type="match status" value="1"/>
</dbReference>
<dbReference type="OrthoDB" id="407555at2759"/>
<dbReference type="InterPro" id="IPR002909">
    <property type="entry name" value="IPT_dom"/>
</dbReference>
<dbReference type="Pfam" id="PF03859">
    <property type="entry name" value="CG-1"/>
    <property type="match status" value="1"/>
</dbReference>
<dbReference type="PROSITE" id="PS50088">
    <property type="entry name" value="ANK_REPEAT"/>
    <property type="match status" value="1"/>
</dbReference>
<keyword evidence="6" id="KW-0112">Calmodulin-binding</keyword>
<dbReference type="InterPro" id="IPR000048">
    <property type="entry name" value="IQ_motif_EF-hand-BS"/>
</dbReference>
<evidence type="ECO:0000256" key="14">
    <source>
        <dbReference type="PROSITE-ProRule" id="PRU00023"/>
    </source>
</evidence>
<comment type="subcellular location">
    <subcellularLocation>
        <location evidence="1">Nucleus</location>
    </subcellularLocation>
</comment>
<dbReference type="GO" id="GO:0006357">
    <property type="term" value="P:regulation of transcription by RNA polymerase II"/>
    <property type="evidence" value="ECO:0007669"/>
    <property type="project" value="TreeGrafter"/>
</dbReference>
<keyword evidence="11" id="KW-0010">Activator</keyword>
<evidence type="ECO:0000256" key="1">
    <source>
        <dbReference type="ARBA" id="ARBA00004123"/>
    </source>
</evidence>
<dbReference type="SUPFAM" id="SSF52540">
    <property type="entry name" value="P-loop containing nucleoside triphosphate hydrolases"/>
    <property type="match status" value="1"/>
</dbReference>
<evidence type="ECO:0000313" key="16">
    <source>
        <dbReference type="EMBL" id="KAF6148457.1"/>
    </source>
</evidence>
<keyword evidence="13" id="KW-0539">Nucleus</keyword>
<keyword evidence="10" id="KW-0238">DNA-binding</keyword>
<evidence type="ECO:0000313" key="17">
    <source>
        <dbReference type="Proteomes" id="UP000541444"/>
    </source>
</evidence>
<evidence type="ECO:0000256" key="5">
    <source>
        <dbReference type="ARBA" id="ARBA00022837"/>
    </source>
</evidence>
<dbReference type="Pfam" id="PF00612">
    <property type="entry name" value="IQ"/>
    <property type="match status" value="2"/>
</dbReference>
<evidence type="ECO:0000256" key="9">
    <source>
        <dbReference type="ARBA" id="ARBA00023054"/>
    </source>
</evidence>
<evidence type="ECO:0000256" key="2">
    <source>
        <dbReference type="ARBA" id="ARBA00008267"/>
    </source>
</evidence>
<keyword evidence="5" id="KW-0106">Calcium</keyword>
<keyword evidence="17" id="KW-1185">Reference proteome</keyword>
<dbReference type="SMART" id="SM00248">
    <property type="entry name" value="ANK"/>
    <property type="match status" value="1"/>
</dbReference>
<dbReference type="GO" id="GO:0003712">
    <property type="term" value="F:transcription coregulator activity"/>
    <property type="evidence" value="ECO:0007669"/>
    <property type="project" value="TreeGrafter"/>
</dbReference>
<dbReference type="FunFam" id="2.60.40.10:FF:000314">
    <property type="entry name" value="Calmodulin-binding transcription activator 2"/>
    <property type="match status" value="1"/>
</dbReference>
<dbReference type="PANTHER" id="PTHR23335:SF1">
    <property type="entry name" value="CALMODULIN-BINDING TRANSCRIPTION ACTIVATOR, ISOFORM F"/>
    <property type="match status" value="1"/>
</dbReference>
<dbReference type="CDD" id="cd00102">
    <property type="entry name" value="IPT"/>
    <property type="match status" value="1"/>
</dbReference>
<evidence type="ECO:0000256" key="4">
    <source>
        <dbReference type="ARBA" id="ARBA00022737"/>
    </source>
</evidence>
<dbReference type="SMART" id="SM00015">
    <property type="entry name" value="IQ"/>
    <property type="match status" value="3"/>
</dbReference>
<name>A0A7J7M0T2_9MAGN</name>
<dbReference type="PROSITE" id="PS50096">
    <property type="entry name" value="IQ"/>
    <property type="match status" value="3"/>
</dbReference>
<dbReference type="GO" id="GO:0005516">
    <property type="term" value="F:calmodulin binding"/>
    <property type="evidence" value="ECO:0007669"/>
    <property type="project" value="UniProtKB-KW"/>
</dbReference>
<dbReference type="SUPFAM" id="SSF81296">
    <property type="entry name" value="E set domains"/>
    <property type="match status" value="1"/>
</dbReference>
<dbReference type="GO" id="GO:0003690">
    <property type="term" value="F:double-stranded DNA binding"/>
    <property type="evidence" value="ECO:0007669"/>
    <property type="project" value="TreeGrafter"/>
</dbReference>
<dbReference type="PROSITE" id="PS51437">
    <property type="entry name" value="CG_1"/>
    <property type="match status" value="1"/>
</dbReference>
<dbReference type="GO" id="GO:0009409">
    <property type="term" value="P:response to cold"/>
    <property type="evidence" value="ECO:0007669"/>
    <property type="project" value="UniProtKB-ARBA"/>
</dbReference>
<evidence type="ECO:0000259" key="15">
    <source>
        <dbReference type="PROSITE" id="PS51437"/>
    </source>
</evidence>
<keyword evidence="12" id="KW-0804">Transcription</keyword>
<evidence type="ECO:0000256" key="6">
    <source>
        <dbReference type="ARBA" id="ARBA00022860"/>
    </source>
</evidence>
<dbReference type="PROSITE" id="PS50297">
    <property type="entry name" value="ANK_REP_REGION"/>
    <property type="match status" value="1"/>
</dbReference>
<dbReference type="InterPro" id="IPR014756">
    <property type="entry name" value="Ig_E-set"/>
</dbReference>
<keyword evidence="9" id="KW-0175">Coiled coil</keyword>